<dbReference type="SUPFAM" id="SSF53213">
    <property type="entry name" value="LigB-like"/>
    <property type="match status" value="1"/>
</dbReference>
<organism evidence="7 8">
    <name type="scientific">Rivibacter subsaxonicus</name>
    <dbReference type="NCBI Taxonomy" id="457575"/>
    <lineage>
        <taxon>Bacteria</taxon>
        <taxon>Pseudomonadati</taxon>
        <taxon>Pseudomonadota</taxon>
        <taxon>Betaproteobacteria</taxon>
        <taxon>Burkholderiales</taxon>
        <taxon>Rivibacter</taxon>
    </lineage>
</organism>
<evidence type="ECO:0000313" key="8">
    <source>
        <dbReference type="Proteomes" id="UP000293671"/>
    </source>
</evidence>
<proteinExistence type="inferred from homology"/>
<dbReference type="Gene3D" id="3.40.830.10">
    <property type="entry name" value="LigB-like"/>
    <property type="match status" value="1"/>
</dbReference>
<evidence type="ECO:0000256" key="5">
    <source>
        <dbReference type="ARBA" id="ARBA00023002"/>
    </source>
</evidence>
<name>A0A4Q7W0P8_9BURK</name>
<dbReference type="PANTHER" id="PTHR30096:SF0">
    <property type="entry name" value="4,5-DOPA DIOXYGENASE EXTRADIOL-LIKE PROTEIN"/>
    <property type="match status" value="1"/>
</dbReference>
<dbReference type="OrthoDB" id="9790889at2"/>
<dbReference type="CDD" id="cd07363">
    <property type="entry name" value="45_DOPA_Dioxygenase"/>
    <property type="match status" value="1"/>
</dbReference>
<dbReference type="AlphaFoldDB" id="A0A4Q7W0P8"/>
<dbReference type="GO" id="GO:0008270">
    <property type="term" value="F:zinc ion binding"/>
    <property type="evidence" value="ECO:0007669"/>
    <property type="project" value="InterPro"/>
</dbReference>
<comment type="similarity">
    <text evidence="2">Belongs to the DODA-type extradiol aromatic ring-opening dioxygenase family.</text>
</comment>
<keyword evidence="3" id="KW-0479">Metal-binding</keyword>
<keyword evidence="7" id="KW-0223">Dioxygenase</keyword>
<evidence type="ECO:0000256" key="3">
    <source>
        <dbReference type="ARBA" id="ARBA00022723"/>
    </source>
</evidence>
<gene>
    <name evidence="7" type="ORF">EV670_0482</name>
</gene>
<keyword evidence="8" id="KW-1185">Reference proteome</keyword>
<dbReference type="GO" id="GO:0016702">
    <property type="term" value="F:oxidoreductase activity, acting on single donors with incorporation of molecular oxygen, incorporation of two atoms of oxygen"/>
    <property type="evidence" value="ECO:0007669"/>
    <property type="project" value="UniProtKB-ARBA"/>
</dbReference>
<dbReference type="PIRSF" id="PIRSF006157">
    <property type="entry name" value="Doxgns_DODA"/>
    <property type="match status" value="1"/>
</dbReference>
<accession>A0A4Q7W0P8</accession>
<dbReference type="RefSeq" id="WP_130430216.1">
    <property type="nucleotide sequence ID" value="NZ_SHKP01000004.1"/>
</dbReference>
<feature type="domain" description="Extradiol ring-cleavage dioxygenase class III enzyme subunit B" evidence="6">
    <location>
        <begin position="10"/>
        <end position="262"/>
    </location>
</feature>
<dbReference type="InterPro" id="IPR004183">
    <property type="entry name" value="Xdiol_dOase_suB"/>
</dbReference>
<comment type="cofactor">
    <cofactor evidence="1">
        <name>Zn(2+)</name>
        <dbReference type="ChEBI" id="CHEBI:29105"/>
    </cofactor>
</comment>
<comment type="caution">
    <text evidence="7">The sequence shown here is derived from an EMBL/GenBank/DDBJ whole genome shotgun (WGS) entry which is preliminary data.</text>
</comment>
<evidence type="ECO:0000313" key="7">
    <source>
        <dbReference type="EMBL" id="RZU02458.1"/>
    </source>
</evidence>
<reference evidence="7 8" key="1">
    <citation type="submission" date="2019-02" db="EMBL/GenBank/DDBJ databases">
        <title>Genomic Encyclopedia of Type Strains, Phase IV (KMG-IV): sequencing the most valuable type-strain genomes for metagenomic binning, comparative biology and taxonomic classification.</title>
        <authorList>
            <person name="Goeker M."/>
        </authorList>
    </citation>
    <scope>NUCLEOTIDE SEQUENCE [LARGE SCALE GENOMIC DNA]</scope>
    <source>
        <strain evidence="7 8">DSM 19570</strain>
    </source>
</reference>
<dbReference type="Proteomes" id="UP000293671">
    <property type="component" value="Unassembled WGS sequence"/>
</dbReference>
<evidence type="ECO:0000256" key="1">
    <source>
        <dbReference type="ARBA" id="ARBA00001947"/>
    </source>
</evidence>
<dbReference type="InterPro" id="IPR014436">
    <property type="entry name" value="Extradiol_dOase_DODA"/>
</dbReference>
<evidence type="ECO:0000259" key="6">
    <source>
        <dbReference type="Pfam" id="PF02900"/>
    </source>
</evidence>
<dbReference type="Pfam" id="PF02900">
    <property type="entry name" value="LigB"/>
    <property type="match status" value="1"/>
</dbReference>
<keyword evidence="5" id="KW-0560">Oxidoreductase</keyword>
<dbReference type="EMBL" id="SHKP01000004">
    <property type="protein sequence ID" value="RZU02458.1"/>
    <property type="molecule type" value="Genomic_DNA"/>
</dbReference>
<protein>
    <submittedName>
        <fullName evidence="7">4,5-DOPA dioxygenase extradiol</fullName>
    </submittedName>
</protein>
<evidence type="ECO:0000256" key="2">
    <source>
        <dbReference type="ARBA" id="ARBA00007581"/>
    </source>
</evidence>
<evidence type="ECO:0000256" key="4">
    <source>
        <dbReference type="ARBA" id="ARBA00022833"/>
    </source>
</evidence>
<dbReference type="PANTHER" id="PTHR30096">
    <property type="entry name" value="4,5-DOPA DIOXYGENASE EXTRADIOL-LIKE PROTEIN"/>
    <property type="match status" value="1"/>
</dbReference>
<dbReference type="GO" id="GO:0008198">
    <property type="term" value="F:ferrous iron binding"/>
    <property type="evidence" value="ECO:0007669"/>
    <property type="project" value="InterPro"/>
</dbReference>
<sequence>MSTANPLLPALFISHGSPMLAIEPGSTGAFLQRLGPAIDATFGRPRAIVVVSPHTSAPLPVVLGSAAHHAVHDFGGFPRELYALQYAPPGAPALADRAVALLAAAGIDNTRLDDEPGLDHGIWSVLRFAWPDADIPVLPIALAPRAATADQWALGAALAPLAAEGVLVLGSGSLTHNLGLVGRSAIQAAGDTPAGQELPQSRDFRDWVAERVQARDQAALLDYRAQAPHAALMHPSDEHWLPFYIAAGAGGLDATPARLHASVTYGSLAMDAYAFGPGAQALRAALVTSAAAGA</sequence>
<keyword evidence="4" id="KW-0862">Zinc</keyword>